<evidence type="ECO:0000256" key="1">
    <source>
        <dbReference type="ARBA" id="ARBA00004651"/>
    </source>
</evidence>
<keyword evidence="3" id="KW-0813">Transport</keyword>
<dbReference type="KEGG" id="abaw:D5400_09145"/>
<feature type="transmembrane region" description="Helical" evidence="8">
    <location>
        <begin position="214"/>
        <end position="233"/>
    </location>
</feature>
<keyword evidence="6 8" id="KW-1133">Transmembrane helix</keyword>
<feature type="region of interest" description="Disordered" evidence="9">
    <location>
        <begin position="1"/>
        <end position="50"/>
    </location>
</feature>
<proteinExistence type="inferred from homology"/>
<evidence type="ECO:0000256" key="4">
    <source>
        <dbReference type="ARBA" id="ARBA00022475"/>
    </source>
</evidence>
<dbReference type="PANTHER" id="PTHR30269:SF0">
    <property type="entry name" value="MEMBRANE TRANSPORTER PROTEIN YFCA-RELATED"/>
    <property type="match status" value="1"/>
</dbReference>
<keyword evidence="7 8" id="KW-0472">Membrane</keyword>
<organism evidence="10 11">
    <name type="scientific">Georhizobium profundi</name>
    <dbReference type="NCBI Taxonomy" id="2341112"/>
    <lineage>
        <taxon>Bacteria</taxon>
        <taxon>Pseudomonadati</taxon>
        <taxon>Pseudomonadota</taxon>
        <taxon>Alphaproteobacteria</taxon>
        <taxon>Hyphomicrobiales</taxon>
        <taxon>Rhizobiaceae</taxon>
        <taxon>Georhizobium</taxon>
    </lineage>
</organism>
<evidence type="ECO:0000256" key="7">
    <source>
        <dbReference type="ARBA" id="ARBA00023136"/>
    </source>
</evidence>
<keyword evidence="4 8" id="KW-1003">Cell membrane</keyword>
<evidence type="ECO:0000256" key="3">
    <source>
        <dbReference type="ARBA" id="ARBA00022448"/>
    </source>
</evidence>
<evidence type="ECO:0000256" key="8">
    <source>
        <dbReference type="RuleBase" id="RU363041"/>
    </source>
</evidence>
<reference evidence="10 11" key="1">
    <citation type="submission" date="2018-09" db="EMBL/GenBank/DDBJ databases">
        <title>Marinorhizobium profundi gen. nov., sp. nov., isolated from a deep-sea sediment sample from the New Britain Trench and proposal of Marinorhizobiaceae fam. nov. in the order Rhizobiales of the class Alphaproteobacteria.</title>
        <authorList>
            <person name="Cao J."/>
        </authorList>
    </citation>
    <scope>NUCLEOTIDE SEQUENCE [LARGE SCALE GENOMIC DNA]</scope>
    <source>
        <strain evidence="10 11">WS11</strain>
    </source>
</reference>
<sequence length="317" mass="33459">MIDRGRLQKRSRPNAPPQTNRPARTSRFGACRPTTPLPPRPGSAIGDQNTRARHSPLEDILSTATLILVLAAFLAGFIDAIAGGGGLITVPALLLAGVPPVESLGTNKLQSLFGSASATIAYSKKGHVDLKKQWRWAVYSFVGACAGALLATVMPGIVLATLLPVLLILIALYFAFKPDLNDVDRAERMRPALFGVLLVPLIGFYDGLFGPGTGSFFMLAFVALAGFGVLKATAHTKLLNFASNLGGFVVFALMGVVHWKIGLLMGVAQFAGARVGAGLAMKNGAKLIRPLLVLVCIALAVRLLMDADHPIRALIGY</sequence>
<dbReference type="PANTHER" id="PTHR30269">
    <property type="entry name" value="TRANSMEMBRANE PROTEIN YFCA"/>
    <property type="match status" value="1"/>
</dbReference>
<feature type="transmembrane region" description="Helical" evidence="8">
    <location>
        <begin position="287"/>
        <end position="305"/>
    </location>
</feature>
<keyword evidence="11" id="KW-1185">Reference proteome</keyword>
<comment type="similarity">
    <text evidence="2 8">Belongs to the 4-toluene sulfonate uptake permease (TSUP) (TC 2.A.102) family.</text>
</comment>
<feature type="transmembrane region" description="Helical" evidence="8">
    <location>
        <begin position="60"/>
        <end position="78"/>
    </location>
</feature>
<dbReference type="GO" id="GO:0005886">
    <property type="term" value="C:plasma membrane"/>
    <property type="evidence" value="ECO:0007669"/>
    <property type="project" value="UniProtKB-SubCell"/>
</dbReference>
<dbReference type="OrthoDB" id="554695at2"/>
<evidence type="ECO:0000313" key="11">
    <source>
        <dbReference type="Proteomes" id="UP000268192"/>
    </source>
</evidence>
<gene>
    <name evidence="10" type="ORF">D5400_09145</name>
</gene>
<keyword evidence="5 8" id="KW-0812">Transmembrane</keyword>
<protein>
    <recommendedName>
        <fullName evidence="8">Probable membrane transporter protein</fullName>
    </recommendedName>
</protein>
<accession>A0A3Q8XNL4</accession>
<feature type="transmembrane region" description="Helical" evidence="8">
    <location>
        <begin position="245"/>
        <end position="267"/>
    </location>
</feature>
<feature type="transmembrane region" description="Helical" evidence="8">
    <location>
        <begin position="157"/>
        <end position="176"/>
    </location>
</feature>
<evidence type="ECO:0000256" key="9">
    <source>
        <dbReference type="SAM" id="MobiDB-lite"/>
    </source>
</evidence>
<dbReference type="AlphaFoldDB" id="A0A3Q8XNL4"/>
<dbReference type="EMBL" id="CP032509">
    <property type="protein sequence ID" value="AZN71412.1"/>
    <property type="molecule type" value="Genomic_DNA"/>
</dbReference>
<dbReference type="InterPro" id="IPR052017">
    <property type="entry name" value="TSUP"/>
</dbReference>
<evidence type="ECO:0000256" key="5">
    <source>
        <dbReference type="ARBA" id="ARBA00022692"/>
    </source>
</evidence>
<evidence type="ECO:0000256" key="2">
    <source>
        <dbReference type="ARBA" id="ARBA00009142"/>
    </source>
</evidence>
<dbReference type="Proteomes" id="UP000268192">
    <property type="component" value="Chromosome"/>
</dbReference>
<dbReference type="InterPro" id="IPR002781">
    <property type="entry name" value="TM_pro_TauE-like"/>
</dbReference>
<evidence type="ECO:0000313" key="10">
    <source>
        <dbReference type="EMBL" id="AZN71412.1"/>
    </source>
</evidence>
<dbReference type="Pfam" id="PF01925">
    <property type="entry name" value="TauE"/>
    <property type="match status" value="1"/>
</dbReference>
<name>A0A3Q8XNL4_9HYPH</name>
<feature type="transmembrane region" description="Helical" evidence="8">
    <location>
        <begin position="188"/>
        <end position="208"/>
    </location>
</feature>
<evidence type="ECO:0000256" key="6">
    <source>
        <dbReference type="ARBA" id="ARBA00022989"/>
    </source>
</evidence>
<comment type="subcellular location">
    <subcellularLocation>
        <location evidence="1 8">Cell membrane</location>
        <topology evidence="1 8">Multi-pass membrane protein</topology>
    </subcellularLocation>
</comment>